<dbReference type="InterPro" id="IPR020622">
    <property type="entry name" value="Ala_racemase_pyridoxalP-BS"/>
</dbReference>
<dbReference type="NCBIfam" id="TIGR00492">
    <property type="entry name" value="alr"/>
    <property type="match status" value="1"/>
</dbReference>
<evidence type="ECO:0000313" key="8">
    <source>
        <dbReference type="EMBL" id="CEP27261.1"/>
    </source>
</evidence>
<dbReference type="Gene3D" id="2.40.37.10">
    <property type="entry name" value="Lyase, Ornithine Decarboxylase, Chain A, domain 1"/>
    <property type="match status" value="1"/>
</dbReference>
<dbReference type="UniPathway" id="UPA00042">
    <property type="reaction ID" value="UER00497"/>
</dbReference>
<evidence type="ECO:0000256" key="2">
    <source>
        <dbReference type="ARBA" id="ARBA00022898"/>
    </source>
</evidence>
<feature type="active site" description="Proton acceptor; specific for L-alanine" evidence="4">
    <location>
        <position position="268"/>
    </location>
</feature>
<keyword evidence="2 4" id="KW-0663">Pyridoxal phosphate</keyword>
<dbReference type="InterPro" id="IPR001608">
    <property type="entry name" value="Ala_racemase_N"/>
</dbReference>
<dbReference type="InterPro" id="IPR009006">
    <property type="entry name" value="Ala_racemase/Decarboxylase_C"/>
</dbReference>
<dbReference type="GO" id="GO:0030632">
    <property type="term" value="P:D-alanine biosynthetic process"/>
    <property type="evidence" value="ECO:0007669"/>
    <property type="project" value="UniProtKB-UniRule"/>
</dbReference>
<evidence type="ECO:0000256" key="6">
    <source>
        <dbReference type="PIRSR" id="PIRSR600821-52"/>
    </source>
</evidence>
<dbReference type="InterPro" id="IPR011079">
    <property type="entry name" value="Ala_racemase_C"/>
</dbReference>
<dbReference type="InterPro" id="IPR029066">
    <property type="entry name" value="PLP-binding_barrel"/>
</dbReference>
<comment type="pathway">
    <text evidence="4">Amino-acid biosynthesis; D-alanine biosynthesis; D-alanine from L-alanine: step 1/1.</text>
</comment>
<evidence type="ECO:0000256" key="5">
    <source>
        <dbReference type="PIRSR" id="PIRSR600821-50"/>
    </source>
</evidence>
<evidence type="ECO:0000256" key="3">
    <source>
        <dbReference type="ARBA" id="ARBA00023235"/>
    </source>
</evidence>
<name>A0A068VWS1_PROFF</name>
<dbReference type="PROSITE" id="PS00395">
    <property type="entry name" value="ALANINE_RACEMASE"/>
    <property type="match status" value="1"/>
</dbReference>
<dbReference type="PANTHER" id="PTHR30511:SF0">
    <property type="entry name" value="ALANINE RACEMASE, CATABOLIC-RELATED"/>
    <property type="match status" value="1"/>
</dbReference>
<dbReference type="AlphaFoldDB" id="A0A068VWS1"/>
<dbReference type="PATRIC" id="fig|66712.6.peg.126"/>
<dbReference type="GO" id="GO:0005829">
    <property type="term" value="C:cytosol"/>
    <property type="evidence" value="ECO:0007669"/>
    <property type="project" value="TreeGrafter"/>
</dbReference>
<reference evidence="8" key="1">
    <citation type="submission" date="2014-08" db="EMBL/GenBank/DDBJ databases">
        <authorList>
            <person name="Falentin Helene"/>
        </authorList>
    </citation>
    <scope>NUCLEOTIDE SEQUENCE</scope>
</reference>
<gene>
    <name evidence="8" type="primary">alr</name>
    <name evidence="8" type="ORF">PFCIRM138_00550</name>
</gene>
<dbReference type="SUPFAM" id="SSF50621">
    <property type="entry name" value="Alanine racemase C-terminal domain-like"/>
    <property type="match status" value="1"/>
</dbReference>
<accession>A0A068VWS1</accession>
<feature type="binding site" evidence="4 6">
    <location>
        <position position="134"/>
    </location>
    <ligand>
        <name>substrate</name>
    </ligand>
</feature>
<organism evidence="8">
    <name type="scientific">Propionibacterium freudenreichii subsp. freudenreichii</name>
    <dbReference type="NCBI Taxonomy" id="66712"/>
    <lineage>
        <taxon>Bacteria</taxon>
        <taxon>Bacillati</taxon>
        <taxon>Actinomycetota</taxon>
        <taxon>Actinomycetes</taxon>
        <taxon>Propionibacteriales</taxon>
        <taxon>Propionibacteriaceae</taxon>
        <taxon>Propionibacterium</taxon>
    </lineage>
</organism>
<dbReference type="Gene3D" id="3.20.20.10">
    <property type="entry name" value="Alanine racemase"/>
    <property type="match status" value="1"/>
</dbReference>
<feature type="binding site" evidence="4 6">
    <location>
        <position position="316"/>
    </location>
    <ligand>
        <name>substrate</name>
    </ligand>
</feature>
<dbReference type="RefSeq" id="WP_013160045.1">
    <property type="nucleotide sequence ID" value="NZ_CP010341.1"/>
</dbReference>
<evidence type="ECO:0000259" key="7">
    <source>
        <dbReference type="SMART" id="SM01005"/>
    </source>
</evidence>
<comment type="function">
    <text evidence="4">Catalyzes the interconversion of L-alanine and D-alanine. May also act on other amino acids.</text>
</comment>
<dbReference type="Pfam" id="PF01168">
    <property type="entry name" value="Ala_racemase_N"/>
    <property type="match status" value="1"/>
</dbReference>
<feature type="modified residue" description="N6-(pyridoxal phosphate)lysine" evidence="4 5">
    <location>
        <position position="35"/>
    </location>
</feature>
<dbReference type="SUPFAM" id="SSF51419">
    <property type="entry name" value="PLP-binding barrel"/>
    <property type="match status" value="1"/>
</dbReference>
<dbReference type="GO" id="GO:0008784">
    <property type="term" value="F:alanine racemase activity"/>
    <property type="evidence" value="ECO:0007669"/>
    <property type="project" value="UniProtKB-UniRule"/>
</dbReference>
<feature type="active site" description="Proton acceptor; specific for D-alanine" evidence="4">
    <location>
        <position position="35"/>
    </location>
</feature>
<feature type="domain" description="Alanine racemase C-terminal" evidence="7">
    <location>
        <begin position="247"/>
        <end position="377"/>
    </location>
</feature>
<dbReference type="CDD" id="cd00430">
    <property type="entry name" value="PLPDE_III_AR"/>
    <property type="match status" value="1"/>
</dbReference>
<keyword evidence="3 4" id="KW-0413">Isomerase</keyword>
<dbReference type="EMBL" id="LM676433">
    <property type="protein sequence ID" value="CEP27261.1"/>
    <property type="molecule type" value="Genomic_DNA"/>
</dbReference>
<dbReference type="GO" id="GO:0030170">
    <property type="term" value="F:pyridoxal phosphate binding"/>
    <property type="evidence" value="ECO:0007669"/>
    <property type="project" value="UniProtKB-UniRule"/>
</dbReference>
<comment type="similarity">
    <text evidence="4">Belongs to the alanine racemase family.</text>
</comment>
<dbReference type="SMART" id="SM01005">
    <property type="entry name" value="Ala_racemase_C"/>
    <property type="match status" value="1"/>
</dbReference>
<dbReference type="GeneID" id="61223089"/>
<dbReference type="InterPro" id="IPR000821">
    <property type="entry name" value="Ala_racemase"/>
</dbReference>
<dbReference type="EC" id="5.1.1.1" evidence="4"/>
<dbReference type="PANTHER" id="PTHR30511">
    <property type="entry name" value="ALANINE RACEMASE"/>
    <property type="match status" value="1"/>
</dbReference>
<comment type="cofactor">
    <cofactor evidence="1 4 5">
        <name>pyridoxal 5'-phosphate</name>
        <dbReference type="ChEBI" id="CHEBI:597326"/>
    </cofactor>
</comment>
<evidence type="ECO:0000256" key="4">
    <source>
        <dbReference type="HAMAP-Rule" id="MF_01201"/>
    </source>
</evidence>
<dbReference type="Pfam" id="PF00842">
    <property type="entry name" value="Ala_racemase_C"/>
    <property type="match status" value="1"/>
</dbReference>
<dbReference type="HAMAP" id="MF_01201">
    <property type="entry name" value="Ala_racemase"/>
    <property type="match status" value="1"/>
</dbReference>
<proteinExistence type="inferred from homology"/>
<comment type="catalytic activity">
    <reaction evidence="4">
        <text>L-alanine = D-alanine</text>
        <dbReference type="Rhea" id="RHEA:20249"/>
        <dbReference type="ChEBI" id="CHEBI:57416"/>
        <dbReference type="ChEBI" id="CHEBI:57972"/>
        <dbReference type="EC" id="5.1.1.1"/>
    </reaction>
</comment>
<sequence>MLYTTHLEIDLDALRHNARAIKQLVGDRKVLVAVKADGYGHGAVPIARLFQREHLADWLGVATVSEAMALREGGVTLPILKLSHAFPEELPTAIDADIALTVVDEQSADEAAEAAKVVGKPVNVHLALDTGMRRIGAEPEHAVALARHIDEDALNLQGIFTHMPVSDTTQGYDFTVEELARFAKAVDDVQADRATRGLPAVPLVHAAASAGVLGHDLSGLTMVRPGIAIYGAYPDAQTPRTAALRPVVTMRSKVSFIKRIRAGETVSYGRTWTAPTDRWIATVPVGYADGFNRLNSNRGRMLINGRSFPVAGRVCMDQTMLDLGEADDHGVHRGDDVIIIGASGDEYISTDELAELAGTISYEVTAVIPPRVSRQYFDSAAE</sequence>
<evidence type="ECO:0000256" key="1">
    <source>
        <dbReference type="ARBA" id="ARBA00001933"/>
    </source>
</evidence>
<dbReference type="PRINTS" id="PR00992">
    <property type="entry name" value="ALARACEMASE"/>
</dbReference>
<dbReference type="KEGG" id="pfre:RM25_0121"/>
<dbReference type="FunFam" id="3.20.20.10:FF:000002">
    <property type="entry name" value="Alanine racemase"/>
    <property type="match status" value="1"/>
</dbReference>
<protein>
    <recommendedName>
        <fullName evidence="4">Alanine racemase</fullName>
        <ecNumber evidence="4">5.1.1.1</ecNumber>
    </recommendedName>
</protein>